<dbReference type="GO" id="GO:0003676">
    <property type="term" value="F:nucleic acid binding"/>
    <property type="evidence" value="ECO:0007669"/>
    <property type="project" value="InterPro"/>
</dbReference>
<dbReference type="Gene3D" id="3.30.420.10">
    <property type="entry name" value="Ribonuclease H-like superfamily/Ribonuclease H"/>
    <property type="match status" value="1"/>
</dbReference>
<dbReference type="AlphaFoldDB" id="A0A4S3J672"/>
<sequence length="153" mass="16966">MEQKIPSPAVIRGCGLVKQAYIGTEAVSTVYTTELKGIQMALELPIQLTTAYATKERAIIFSDSQAALQAIRNPSSSGQYILVQIMGLLEYLQRLQVQAEMHWITAHQGIEGNERADQAAKEAIGRRSTQRRAGHVDRQNELPILYDKGKLDS</sequence>
<dbReference type="GO" id="GO:0004523">
    <property type="term" value="F:RNA-DNA hybrid ribonuclease activity"/>
    <property type="evidence" value="ECO:0007669"/>
    <property type="project" value="InterPro"/>
</dbReference>
<dbReference type="EMBL" id="SOSA01000545">
    <property type="protein sequence ID" value="THC90222.1"/>
    <property type="molecule type" value="Genomic_DNA"/>
</dbReference>
<evidence type="ECO:0000259" key="2">
    <source>
        <dbReference type="PROSITE" id="PS50879"/>
    </source>
</evidence>
<evidence type="ECO:0000313" key="3">
    <source>
        <dbReference type="EMBL" id="THC90222.1"/>
    </source>
</evidence>
<dbReference type="InterPro" id="IPR012337">
    <property type="entry name" value="RNaseH-like_sf"/>
</dbReference>
<proteinExistence type="predicted"/>
<dbReference type="Proteomes" id="UP000308092">
    <property type="component" value="Unassembled WGS sequence"/>
</dbReference>
<evidence type="ECO:0000313" key="4">
    <source>
        <dbReference type="Proteomes" id="UP000308092"/>
    </source>
</evidence>
<dbReference type="InterPro" id="IPR036397">
    <property type="entry name" value="RNaseH_sf"/>
</dbReference>
<protein>
    <recommendedName>
        <fullName evidence="2">RNase H type-1 domain-containing protein</fullName>
    </recommendedName>
</protein>
<dbReference type="Pfam" id="PF00075">
    <property type="entry name" value="RNase_H"/>
    <property type="match status" value="1"/>
</dbReference>
<dbReference type="CDD" id="cd09276">
    <property type="entry name" value="Rnase_HI_RT_non_LTR"/>
    <property type="match status" value="1"/>
</dbReference>
<evidence type="ECO:0000256" key="1">
    <source>
        <dbReference type="SAM" id="MobiDB-lite"/>
    </source>
</evidence>
<dbReference type="STRING" id="1220188.A0A4S3J672"/>
<accession>A0A4S3J672</accession>
<feature type="region of interest" description="Disordered" evidence="1">
    <location>
        <begin position="118"/>
        <end position="141"/>
    </location>
</feature>
<name>A0A4S3J672_9EURO</name>
<organism evidence="3 4">
    <name type="scientific">Aspergillus tanneri</name>
    <dbReference type="NCBI Taxonomy" id="1220188"/>
    <lineage>
        <taxon>Eukaryota</taxon>
        <taxon>Fungi</taxon>
        <taxon>Dikarya</taxon>
        <taxon>Ascomycota</taxon>
        <taxon>Pezizomycotina</taxon>
        <taxon>Eurotiomycetes</taxon>
        <taxon>Eurotiomycetidae</taxon>
        <taxon>Eurotiales</taxon>
        <taxon>Aspergillaceae</taxon>
        <taxon>Aspergillus</taxon>
        <taxon>Aspergillus subgen. Circumdati</taxon>
    </lineage>
</organism>
<comment type="caution">
    <text evidence="3">The sequence shown here is derived from an EMBL/GenBank/DDBJ whole genome shotgun (WGS) entry which is preliminary data.</text>
</comment>
<dbReference type="VEuPathDB" id="FungiDB:EYZ11_010322"/>
<reference evidence="3 4" key="1">
    <citation type="submission" date="2019-03" db="EMBL/GenBank/DDBJ databases">
        <title>The genome sequence of a newly discovered highly antifungal drug resistant Aspergillus species, Aspergillus tanneri NIH 1004.</title>
        <authorList>
            <person name="Mounaud S."/>
            <person name="Singh I."/>
            <person name="Joardar V."/>
            <person name="Pakala S."/>
            <person name="Pakala S."/>
            <person name="Venepally P."/>
            <person name="Hoover J."/>
            <person name="Nierman W."/>
            <person name="Chung J."/>
            <person name="Losada L."/>
        </authorList>
    </citation>
    <scope>NUCLEOTIDE SEQUENCE [LARGE SCALE GENOMIC DNA]</scope>
    <source>
        <strain evidence="3 4">NIH1004</strain>
    </source>
</reference>
<gene>
    <name evidence="3" type="ORF">EYZ11_010322</name>
</gene>
<keyword evidence="4" id="KW-1185">Reference proteome</keyword>
<dbReference type="PROSITE" id="PS50879">
    <property type="entry name" value="RNASE_H_1"/>
    <property type="match status" value="1"/>
</dbReference>
<dbReference type="InterPro" id="IPR002156">
    <property type="entry name" value="RNaseH_domain"/>
</dbReference>
<feature type="domain" description="RNase H type-1" evidence="2">
    <location>
        <begin position="1"/>
        <end position="125"/>
    </location>
</feature>
<dbReference type="SUPFAM" id="SSF53098">
    <property type="entry name" value="Ribonuclease H-like"/>
    <property type="match status" value="1"/>
</dbReference>